<evidence type="ECO:0000256" key="3">
    <source>
        <dbReference type="SAM" id="MobiDB-lite"/>
    </source>
</evidence>
<evidence type="ECO:0000256" key="2">
    <source>
        <dbReference type="ARBA" id="ARBA00023194"/>
    </source>
</evidence>
<name>A0ABW2JDH5_9ACTN</name>
<dbReference type="InterPro" id="IPR004964">
    <property type="entry name" value="PhzA_PhzB"/>
</dbReference>
<dbReference type="RefSeq" id="WP_381826575.1">
    <property type="nucleotide sequence ID" value="NZ_JBHTCF010000001.1"/>
</dbReference>
<evidence type="ECO:0000313" key="5">
    <source>
        <dbReference type="Proteomes" id="UP001596523"/>
    </source>
</evidence>
<keyword evidence="5" id="KW-1185">Reference proteome</keyword>
<evidence type="ECO:0000313" key="4">
    <source>
        <dbReference type="EMBL" id="MFC7303455.1"/>
    </source>
</evidence>
<sequence>MSVTHTAETPVKTSEETPAESPVPTDPDELRAHNRAIVERYMNTRGQDRLRRHLLFTEDGVGGLWTTDTGRPITINGRDRLGEHAVWSLKCFPDWAWINVEIFDTQDPNRFWVECDGEGKIRFDGYPEGHYRNHFLHSFTFEGGKIKLQREFMNVCEQFRALGIEVPEVKRAGIPT</sequence>
<keyword evidence="2" id="KW-0045">Antibiotic biosynthesis</keyword>
<reference evidence="5" key="1">
    <citation type="journal article" date="2019" name="Int. J. Syst. Evol. Microbiol.">
        <title>The Global Catalogue of Microorganisms (GCM) 10K type strain sequencing project: providing services to taxonomists for standard genome sequencing and annotation.</title>
        <authorList>
            <consortium name="The Broad Institute Genomics Platform"/>
            <consortium name="The Broad Institute Genome Sequencing Center for Infectious Disease"/>
            <person name="Wu L."/>
            <person name="Ma J."/>
        </authorList>
    </citation>
    <scope>NUCLEOTIDE SEQUENCE [LARGE SCALE GENOMIC DNA]</scope>
    <source>
        <strain evidence="5">SYNS20</strain>
    </source>
</reference>
<protein>
    <submittedName>
        <fullName evidence="4">PhzA/PhzB family protein</fullName>
    </submittedName>
</protein>
<dbReference type="InterPro" id="IPR032710">
    <property type="entry name" value="NTF2-like_dom_sf"/>
</dbReference>
<dbReference type="Gene3D" id="3.10.450.50">
    <property type="match status" value="1"/>
</dbReference>
<evidence type="ECO:0000256" key="1">
    <source>
        <dbReference type="ARBA" id="ARBA00009377"/>
    </source>
</evidence>
<dbReference type="EMBL" id="JBHTCF010000001">
    <property type="protein sequence ID" value="MFC7303455.1"/>
    <property type="molecule type" value="Genomic_DNA"/>
</dbReference>
<dbReference type="Proteomes" id="UP001596523">
    <property type="component" value="Unassembled WGS sequence"/>
</dbReference>
<dbReference type="Pfam" id="PF03284">
    <property type="entry name" value="PHZA_PHZB"/>
    <property type="match status" value="1"/>
</dbReference>
<dbReference type="SUPFAM" id="SSF54427">
    <property type="entry name" value="NTF2-like"/>
    <property type="match status" value="1"/>
</dbReference>
<feature type="region of interest" description="Disordered" evidence="3">
    <location>
        <begin position="1"/>
        <end position="30"/>
    </location>
</feature>
<accession>A0ABW2JDH5</accession>
<proteinExistence type="inferred from homology"/>
<organism evidence="4 5">
    <name type="scientific">Streptomyces monticola</name>
    <dbReference type="NCBI Taxonomy" id="2666263"/>
    <lineage>
        <taxon>Bacteria</taxon>
        <taxon>Bacillati</taxon>
        <taxon>Actinomycetota</taxon>
        <taxon>Actinomycetes</taxon>
        <taxon>Kitasatosporales</taxon>
        <taxon>Streptomycetaceae</taxon>
        <taxon>Streptomyces</taxon>
    </lineage>
</organism>
<gene>
    <name evidence="4" type="ORF">ACFQVC_04400</name>
</gene>
<comment type="caution">
    <text evidence="4">The sequence shown here is derived from an EMBL/GenBank/DDBJ whole genome shotgun (WGS) entry which is preliminary data.</text>
</comment>
<comment type="similarity">
    <text evidence="1">Belongs to the PhzA/PhzB family.</text>
</comment>